<dbReference type="InterPro" id="IPR059070">
    <property type="entry name" value="TPR_VPS8_2"/>
</dbReference>
<dbReference type="RefSeq" id="XP_015467853.1">
    <property type="nucleotide sequence ID" value="XM_015611326.1"/>
</dbReference>
<evidence type="ECO:0000259" key="4">
    <source>
        <dbReference type="Pfam" id="PF25066"/>
    </source>
</evidence>
<dbReference type="Pfam" id="PF25066">
    <property type="entry name" value="TPR_VPS8_2"/>
    <property type="match status" value="1"/>
</dbReference>
<dbReference type="Pfam" id="PF23410">
    <property type="entry name" value="Beta-prop_VPS8"/>
    <property type="match status" value="1"/>
</dbReference>
<evidence type="ECO:0000259" key="3">
    <source>
        <dbReference type="Pfam" id="PF12816"/>
    </source>
</evidence>
<dbReference type="InterPro" id="IPR036322">
    <property type="entry name" value="WD40_repeat_dom_sf"/>
</dbReference>
<keyword evidence="6" id="KW-1185">Reference proteome</keyword>
<feature type="domain" description="Vacuolar protein sorting-associated protein 8 central" evidence="3">
    <location>
        <begin position="653"/>
        <end position="842"/>
    </location>
</feature>
<dbReference type="PANTHER" id="PTHR12616:SF8">
    <property type="entry name" value="VACUOLAR PROTEIN SORTING-ASSOCIATED PROTEIN 8 HOMOLOG"/>
    <property type="match status" value="1"/>
</dbReference>
<reference evidence="5 6" key="1">
    <citation type="submission" date="2015-11" db="EMBL/GenBank/DDBJ databases">
        <title>The genome of Debaryomyces fabryi.</title>
        <authorList>
            <person name="Tafer H."/>
            <person name="Lopandic K."/>
        </authorList>
    </citation>
    <scope>NUCLEOTIDE SEQUENCE [LARGE SCALE GENOMIC DNA]</scope>
    <source>
        <strain evidence="5 6">CBS 789</strain>
    </source>
</reference>
<evidence type="ECO:0000313" key="5">
    <source>
        <dbReference type="EMBL" id="KSA01751.1"/>
    </source>
</evidence>
<dbReference type="Proteomes" id="UP000054251">
    <property type="component" value="Unassembled WGS sequence"/>
</dbReference>
<evidence type="ECO:0000256" key="1">
    <source>
        <dbReference type="ARBA" id="ARBA00009422"/>
    </source>
</evidence>
<accession>A0A0V1PZS5</accession>
<dbReference type="GO" id="GO:0030897">
    <property type="term" value="C:HOPS complex"/>
    <property type="evidence" value="ECO:0007669"/>
    <property type="project" value="TreeGrafter"/>
</dbReference>
<dbReference type="GO" id="GO:0006623">
    <property type="term" value="P:protein targeting to vacuole"/>
    <property type="evidence" value="ECO:0007669"/>
    <property type="project" value="InterPro"/>
</dbReference>
<gene>
    <name evidence="5" type="ORF">AC631_02496</name>
</gene>
<dbReference type="GO" id="GO:0034058">
    <property type="term" value="P:endosomal vesicle fusion"/>
    <property type="evidence" value="ECO:0007669"/>
    <property type="project" value="TreeGrafter"/>
</dbReference>
<dbReference type="InterPro" id="IPR025941">
    <property type="entry name" value="Vps8_central_dom"/>
</dbReference>
<dbReference type="PANTHER" id="PTHR12616">
    <property type="entry name" value="VACUOLAR PROTEIN SORTING VPS41"/>
    <property type="match status" value="1"/>
</dbReference>
<dbReference type="GO" id="GO:0005770">
    <property type="term" value="C:late endosome"/>
    <property type="evidence" value="ECO:0007669"/>
    <property type="project" value="TreeGrafter"/>
</dbReference>
<proteinExistence type="inferred from homology"/>
<dbReference type="OrthoDB" id="289913at2759"/>
<dbReference type="GeneID" id="26839505"/>
<feature type="domain" description="VPS8-like TPR-like repeats" evidence="4">
    <location>
        <begin position="1189"/>
        <end position="1312"/>
    </location>
</feature>
<dbReference type="InterPro" id="IPR015943">
    <property type="entry name" value="WD40/YVTN_repeat-like_dom_sf"/>
</dbReference>
<name>A0A0V1PZS5_9ASCO</name>
<feature type="compositionally biased region" description="Polar residues" evidence="2">
    <location>
        <begin position="26"/>
        <end position="46"/>
    </location>
</feature>
<dbReference type="EMBL" id="LMYN01000044">
    <property type="protein sequence ID" value="KSA01751.1"/>
    <property type="molecule type" value="Genomic_DNA"/>
</dbReference>
<sequence>MDSISGEHSDDNLSQSPSNLGVPATPRQNILSPSISADSTISNGSTPIRKHRFDDRAQTWVSLALKSHKHESSRELSPFDLTNSTISDKSEDVLKLTDTPKITEIINSTSFRATYGSVVCIEPSNIYIAVGTEKGFVVGFNYHQGVEYILTREEERKDNKEHFELGSVSAVSFSSDSLYIAAGYSRGGIITWKLTSTSITADGYIRPYYIIEPTTLENRFTKNVQGHLHNNRINSVCFIGSLHSQFISSDVSGLVFYHHGFKKFMKKYFQTQKLLGRNDANIVDNGGRYIIYGCDMLPLGSAHQITDYLGLVAVMTGNVLAIVSVLSLNNPSMLNMKVHFKIGRVKHASNLGASEGCLSWYPCMKVGGNKLQNAKLAYAWNNSVTILEVDNNSLPENLMQMLSDLKDKDKAIPTLPINRTCKWTSSNKYNSIVSIKWISDSILFAYIQESSSSELTLTALHYTSENGKTSLLPVGQNSLQGLKIVSSKILIESNNRDPRSPRNESFINLFSTSIKAFKNRLLVLVDDDNDKKILIGRLISWADKLLDLLALNEYSKALLTANDFYNSKNSGQLVLAGLPENQDLRREMLRPYLVNIMKESINNIFGDKGTDYGFHLAIYFDIVSYLYKDCEGFSDELYYILETIFEVLDDQSLFFDTIEFYILSGKILTLPPLILKRLVEHYSLNKKGDLLTEMICILDMKTLDIDLAIQLCKKYKLRDCLIYIWNFLLGDYSTPFADFIKDISDLANSTDDEKNDCLNVFSYMSYILTGRQYPTEKFIDVSQENSAKESIYKLLFSATLIRYPNDDSDVLIAGSEETIFPYLYSLLQFNSFEMFSTINEFFEDSILNDDNNSHLTRQYIIEALFDIFEVNDLSFTDFDRCQLAIFVARNYPKYSQFIRLSESVLNKVIEDLCTVTDQEIKCDCELALQSLLPLYEPDGELFLLDKLKSARFYSVLISIYRSKGKYSNVLKIWLEKSQQESTENDSLSGILEEAFIYTKSQTDRMELVTFIRQNFQQILILNIPDFVILINKHYLSLHSEVLNIQSDQCFFEYIQVLLDIVDLMTMNIENMPQIVGRYMKVLCDYNPSELYSFVETANFILARDMNEFELVKSSFQQRGFIEPLTVLLISQLKYEEALNELLQSMNLIIDSAISNEKQEDLLPKFASCLERAMDICGIEDTYVEHDGAMYLNERMWLKLIENCVKMSNTAAAENVKSDNNAFQNVSQFLDRCIHDCFKRISESKLNPSVSENEKKEKSFLVIFNRFLENSMKDSKMTTISNIRDILREVFISYSYENEILLISLKMLNESIRESLDLIKLDNLKAWSIKSKSCTSCGKPMWGPDVSKEHFMAWEDRQREALILAQGLGNTVIGAPFNNQKYHNLELIFFKCNHGYHMSCLENLGGKGSKSCVLCLQ</sequence>
<dbReference type="Pfam" id="PF23413">
    <property type="entry name" value="zf_RING_Vps8_fungal"/>
    <property type="match status" value="1"/>
</dbReference>
<evidence type="ECO:0000256" key="2">
    <source>
        <dbReference type="SAM" id="MobiDB-lite"/>
    </source>
</evidence>
<dbReference type="SUPFAM" id="SSF50978">
    <property type="entry name" value="WD40 repeat-like"/>
    <property type="match status" value="1"/>
</dbReference>
<evidence type="ECO:0000313" key="6">
    <source>
        <dbReference type="Proteomes" id="UP000054251"/>
    </source>
</evidence>
<organism evidence="5 6">
    <name type="scientific">Debaryomyces fabryi</name>
    <dbReference type="NCBI Taxonomy" id="58627"/>
    <lineage>
        <taxon>Eukaryota</taxon>
        <taxon>Fungi</taxon>
        <taxon>Dikarya</taxon>
        <taxon>Ascomycota</taxon>
        <taxon>Saccharomycotina</taxon>
        <taxon>Pichiomycetes</taxon>
        <taxon>Debaryomycetaceae</taxon>
        <taxon>Debaryomyces</taxon>
    </lineage>
</organism>
<protein>
    <submittedName>
        <fullName evidence="5">Uncharacterized protein</fullName>
    </submittedName>
</protein>
<dbReference type="Gene3D" id="2.130.10.10">
    <property type="entry name" value="YVTN repeat-like/Quinoprotein amine dehydrogenase"/>
    <property type="match status" value="1"/>
</dbReference>
<comment type="similarity">
    <text evidence="1">Belongs to the VPS8 family.</text>
</comment>
<feature type="region of interest" description="Disordered" evidence="2">
    <location>
        <begin position="1"/>
        <end position="49"/>
    </location>
</feature>
<dbReference type="Pfam" id="PF12816">
    <property type="entry name" value="TPR_Vps8"/>
    <property type="match status" value="1"/>
</dbReference>
<comment type="caution">
    <text evidence="5">The sequence shown here is derived from an EMBL/GenBank/DDBJ whole genome shotgun (WGS) entry which is preliminary data.</text>
</comment>
<feature type="compositionally biased region" description="Basic and acidic residues" evidence="2">
    <location>
        <begin position="1"/>
        <end position="11"/>
    </location>
</feature>
<dbReference type="InterPro" id="IPR045111">
    <property type="entry name" value="Vps41/Vps8"/>
</dbReference>